<protein>
    <submittedName>
        <fullName evidence="1">Uncharacterized protein</fullName>
    </submittedName>
</protein>
<dbReference type="EMBL" id="JAASQP010000001">
    <property type="protein sequence ID" value="NIJ24628.1"/>
    <property type="molecule type" value="Genomic_DNA"/>
</dbReference>
<evidence type="ECO:0000313" key="2">
    <source>
        <dbReference type="Proteomes" id="UP000788153"/>
    </source>
</evidence>
<dbReference type="Proteomes" id="UP000788153">
    <property type="component" value="Unassembled WGS sequence"/>
</dbReference>
<evidence type="ECO:0000313" key="1">
    <source>
        <dbReference type="EMBL" id="NIJ24628.1"/>
    </source>
</evidence>
<comment type="caution">
    <text evidence="1">The sequence shown here is derived from an EMBL/GenBank/DDBJ whole genome shotgun (WGS) entry which is preliminary data.</text>
</comment>
<sequence length="127" mass="14459">MLHFYDRAGFARALTLDLEPQLQALLARRIAALSDELLDYTEYLVVEAGDSEDDIVRAIGLSPLIEPMHGLRFNDPGFEPHWDLLIDHGAWFEIVFTFGSTFAYVLFVQNIDGVPEHFLALCRRHGQ</sequence>
<proteinExistence type="predicted"/>
<accession>A0ABX0U2B0</accession>
<gene>
    <name evidence="1" type="ORF">FHT01_002170</name>
</gene>
<organism evidence="1 2">
    <name type="scientific">Sphingomonas japonica</name>
    <dbReference type="NCBI Taxonomy" id="511662"/>
    <lineage>
        <taxon>Bacteria</taxon>
        <taxon>Pseudomonadati</taxon>
        <taxon>Pseudomonadota</taxon>
        <taxon>Alphaproteobacteria</taxon>
        <taxon>Sphingomonadales</taxon>
        <taxon>Sphingomonadaceae</taxon>
        <taxon>Sphingomonas</taxon>
    </lineage>
</organism>
<keyword evidence="2" id="KW-1185">Reference proteome</keyword>
<reference evidence="1 2" key="1">
    <citation type="submission" date="2020-03" db="EMBL/GenBank/DDBJ databases">
        <title>Genomic Encyclopedia of Type Strains, Phase IV (KMG-IV): sequencing the most valuable type-strain genomes for metagenomic binning, comparative biology and taxonomic classification.</title>
        <authorList>
            <person name="Goeker M."/>
        </authorList>
    </citation>
    <scope>NUCLEOTIDE SEQUENCE [LARGE SCALE GENOMIC DNA]</scope>
    <source>
        <strain evidence="1 2">DSM 22753</strain>
    </source>
</reference>
<dbReference type="RefSeq" id="WP_140046963.1">
    <property type="nucleotide sequence ID" value="NZ_BAAAEV010000001.1"/>
</dbReference>
<name>A0ABX0U2B0_9SPHN</name>